<accession>A0AAV6SQG7</accession>
<dbReference type="EMBL" id="JAGKHQ010000003">
    <property type="protein sequence ID" value="KAG7519245.1"/>
    <property type="molecule type" value="Genomic_DNA"/>
</dbReference>
<proteinExistence type="predicted"/>
<dbReference type="AlphaFoldDB" id="A0AAV6SQG7"/>
<keyword evidence="2" id="KW-1185">Reference proteome</keyword>
<dbReference type="Proteomes" id="UP000693946">
    <property type="component" value="Linkage Group LG11"/>
</dbReference>
<sequence>MLVLKCWLETKSGSTYFHVAGMYARTRLKLLQHDGLCLEFPAFGPGQKNLLIHTVYMFSNGGNVVSEHADVSELAQYSSIPPSPRPLSQPLDVLSESTWIFCNVTLAILCSKYVE</sequence>
<name>A0AAV6SQG7_SOLSE</name>
<evidence type="ECO:0000313" key="1">
    <source>
        <dbReference type="EMBL" id="KAG7519245.1"/>
    </source>
</evidence>
<protein>
    <submittedName>
        <fullName evidence="1">Uncharacterized protein</fullName>
    </submittedName>
</protein>
<comment type="caution">
    <text evidence="1">The sequence shown here is derived from an EMBL/GenBank/DDBJ whole genome shotgun (WGS) entry which is preliminary data.</text>
</comment>
<evidence type="ECO:0000313" key="2">
    <source>
        <dbReference type="Proteomes" id="UP000693946"/>
    </source>
</evidence>
<reference evidence="1 2" key="1">
    <citation type="journal article" date="2021" name="Sci. Rep.">
        <title>Chromosome anchoring in Senegalese sole (Solea senegalensis) reveals sex-associated markers and genome rearrangements in flatfish.</title>
        <authorList>
            <person name="Guerrero-Cozar I."/>
            <person name="Gomez-Garrido J."/>
            <person name="Berbel C."/>
            <person name="Martinez-Blanch J.F."/>
            <person name="Alioto T."/>
            <person name="Claros M.G."/>
            <person name="Gagnaire P.A."/>
            <person name="Manchado M."/>
        </authorList>
    </citation>
    <scope>NUCLEOTIDE SEQUENCE [LARGE SCALE GENOMIC DNA]</scope>
    <source>
        <strain evidence="1">Sse05_10M</strain>
    </source>
</reference>
<organism evidence="1 2">
    <name type="scientific">Solea senegalensis</name>
    <name type="common">Senegalese sole</name>
    <dbReference type="NCBI Taxonomy" id="28829"/>
    <lineage>
        <taxon>Eukaryota</taxon>
        <taxon>Metazoa</taxon>
        <taxon>Chordata</taxon>
        <taxon>Craniata</taxon>
        <taxon>Vertebrata</taxon>
        <taxon>Euteleostomi</taxon>
        <taxon>Actinopterygii</taxon>
        <taxon>Neopterygii</taxon>
        <taxon>Teleostei</taxon>
        <taxon>Neoteleostei</taxon>
        <taxon>Acanthomorphata</taxon>
        <taxon>Carangaria</taxon>
        <taxon>Pleuronectiformes</taxon>
        <taxon>Pleuronectoidei</taxon>
        <taxon>Soleidae</taxon>
        <taxon>Solea</taxon>
    </lineage>
</organism>
<gene>
    <name evidence="1" type="ORF">JOB18_004623</name>
</gene>